<evidence type="ECO:0000313" key="4">
    <source>
        <dbReference type="Proteomes" id="UP000652761"/>
    </source>
</evidence>
<keyword evidence="4" id="KW-1185">Reference proteome</keyword>
<protein>
    <recommendedName>
        <fullName evidence="2">Helitron helicase-like domain-containing protein</fullName>
    </recommendedName>
</protein>
<dbReference type="PANTHER" id="PTHR45786:SF78">
    <property type="entry name" value="ATP-DEPENDENT DNA HELICASE"/>
    <property type="match status" value="1"/>
</dbReference>
<dbReference type="PANTHER" id="PTHR45786">
    <property type="entry name" value="DNA BINDING PROTEIN-LIKE"/>
    <property type="match status" value="1"/>
</dbReference>
<comment type="caution">
    <text evidence="3">The sequence shown here is derived from an EMBL/GenBank/DDBJ whole genome shotgun (WGS) entry which is preliminary data.</text>
</comment>
<evidence type="ECO:0000313" key="3">
    <source>
        <dbReference type="EMBL" id="MQM01815.1"/>
    </source>
</evidence>
<dbReference type="InterPro" id="IPR025476">
    <property type="entry name" value="Helitron_helicase-like"/>
</dbReference>
<feature type="compositionally biased region" description="Polar residues" evidence="1">
    <location>
        <begin position="24"/>
        <end position="36"/>
    </location>
</feature>
<proteinExistence type="predicted"/>
<feature type="domain" description="Helitron helicase-like" evidence="2">
    <location>
        <begin position="165"/>
        <end position="228"/>
    </location>
</feature>
<dbReference type="Pfam" id="PF14214">
    <property type="entry name" value="Helitron_like_N"/>
    <property type="match status" value="1"/>
</dbReference>
<evidence type="ECO:0000259" key="2">
    <source>
        <dbReference type="Pfam" id="PF14214"/>
    </source>
</evidence>
<organism evidence="3 4">
    <name type="scientific">Colocasia esculenta</name>
    <name type="common">Wild taro</name>
    <name type="synonym">Arum esculentum</name>
    <dbReference type="NCBI Taxonomy" id="4460"/>
    <lineage>
        <taxon>Eukaryota</taxon>
        <taxon>Viridiplantae</taxon>
        <taxon>Streptophyta</taxon>
        <taxon>Embryophyta</taxon>
        <taxon>Tracheophyta</taxon>
        <taxon>Spermatophyta</taxon>
        <taxon>Magnoliopsida</taxon>
        <taxon>Liliopsida</taxon>
        <taxon>Araceae</taxon>
        <taxon>Aroideae</taxon>
        <taxon>Colocasieae</taxon>
        <taxon>Colocasia</taxon>
    </lineage>
</organism>
<dbReference type="OrthoDB" id="1900198at2759"/>
<feature type="compositionally biased region" description="Basic and acidic residues" evidence="1">
    <location>
        <begin position="1"/>
        <end position="17"/>
    </location>
</feature>
<accession>A0A843WAG5</accession>
<feature type="region of interest" description="Disordered" evidence="1">
    <location>
        <begin position="1"/>
        <end position="36"/>
    </location>
</feature>
<gene>
    <name evidence="3" type="ORF">Taro_034574</name>
</gene>
<dbReference type="AlphaFoldDB" id="A0A843WAG5"/>
<dbReference type="Proteomes" id="UP000652761">
    <property type="component" value="Unassembled WGS sequence"/>
</dbReference>
<evidence type="ECO:0000256" key="1">
    <source>
        <dbReference type="SAM" id="MobiDB-lite"/>
    </source>
</evidence>
<name>A0A843WAG5_COLES</name>
<dbReference type="EMBL" id="NMUH01002737">
    <property type="protein sequence ID" value="MQM01815.1"/>
    <property type="molecule type" value="Genomic_DNA"/>
</dbReference>
<sequence>MAADGDRERSGETEDVVRSVMSCEKTTQARDSGTSLTPLDDKIITIRKDCGLYQRIYNAPTDDQVVAILIEGNNMETRYMTDIVVDGHDGTTHKVQSYFGCYDQLQYPLLFPRGESGWHRGIKRNKRGMHFRTPSSLSSSDHTDFQDILHMEEGNKSCYISVREYYAYLLQIRETSNNTLLFGGRLLQQYVVDMYIKIETNRLDFYYNNQNQIRAELYQGIVDAVRSRRSCVVDDKTIVVDLGLTARACR</sequence>
<reference evidence="3" key="1">
    <citation type="submission" date="2017-07" db="EMBL/GenBank/DDBJ databases">
        <title>Taro Niue Genome Assembly and Annotation.</title>
        <authorList>
            <person name="Atibalentja N."/>
            <person name="Keating K."/>
            <person name="Fields C.J."/>
        </authorList>
    </citation>
    <scope>NUCLEOTIDE SEQUENCE</scope>
    <source>
        <strain evidence="3">Niue_2</strain>
        <tissue evidence="3">Leaf</tissue>
    </source>
</reference>